<organism evidence="1 3">
    <name type="scientific">Duganella violaceipulchra</name>
    <dbReference type="NCBI Taxonomy" id="2849652"/>
    <lineage>
        <taxon>Bacteria</taxon>
        <taxon>Pseudomonadati</taxon>
        <taxon>Pseudomonadota</taxon>
        <taxon>Betaproteobacteria</taxon>
        <taxon>Burkholderiales</taxon>
        <taxon>Oxalobacteraceae</taxon>
        <taxon>Telluria group</taxon>
        <taxon>Duganella</taxon>
    </lineage>
</organism>
<evidence type="ECO:0000313" key="2">
    <source>
        <dbReference type="EMBL" id="MCP2008671.1"/>
    </source>
</evidence>
<reference evidence="2" key="2">
    <citation type="submission" date="2022-03" db="EMBL/GenBank/DDBJ databases">
        <title>Genome Encyclopedia of Bacteria and Archaea VI: Functional Genomics of Type Strains.</title>
        <authorList>
            <person name="Whitman W."/>
        </authorList>
    </citation>
    <scope>NUCLEOTIDE SEQUENCE</scope>
    <source>
        <strain evidence="2">HSC-15S17</strain>
    </source>
</reference>
<dbReference type="Proteomes" id="UP001162889">
    <property type="component" value="Unassembled WGS sequence"/>
</dbReference>
<dbReference type="EMBL" id="JALJZU010000004">
    <property type="protein sequence ID" value="MCP2008671.1"/>
    <property type="molecule type" value="Genomic_DNA"/>
</dbReference>
<keyword evidence="4" id="KW-1185">Reference proteome</keyword>
<name>A0AA41L6W2_9BURK</name>
<dbReference type="RefSeq" id="WP_217941383.1">
    <property type="nucleotide sequence ID" value="NZ_JAHTGR010000003.1"/>
</dbReference>
<proteinExistence type="predicted"/>
<evidence type="ECO:0000313" key="1">
    <source>
        <dbReference type="EMBL" id="MBV6320620.1"/>
    </source>
</evidence>
<evidence type="ECO:0000313" key="3">
    <source>
        <dbReference type="Proteomes" id="UP001155901"/>
    </source>
</evidence>
<protein>
    <submittedName>
        <fullName evidence="1">Uncharacterized protein</fullName>
    </submittedName>
</protein>
<dbReference type="AlphaFoldDB" id="A0AA41L6W2"/>
<gene>
    <name evidence="1" type="ORF">KVP70_06705</name>
    <name evidence="2" type="ORF">L1274_002379</name>
</gene>
<accession>A0AA41L6W2</accession>
<evidence type="ECO:0000313" key="4">
    <source>
        <dbReference type="Proteomes" id="UP001162889"/>
    </source>
</evidence>
<dbReference type="Proteomes" id="UP001155901">
    <property type="component" value="Unassembled WGS sequence"/>
</dbReference>
<dbReference type="EMBL" id="JAHTGR010000003">
    <property type="protein sequence ID" value="MBV6320620.1"/>
    <property type="molecule type" value="Genomic_DNA"/>
</dbReference>
<comment type="caution">
    <text evidence="1">The sequence shown here is derived from an EMBL/GenBank/DDBJ whole genome shotgun (WGS) entry which is preliminary data.</text>
</comment>
<sequence>MKKIVLNKKTLRVLTPAEEALISGGTDSSFGSLEPGIFGGGGGGGGGDFGGGGGVDFGGGGAAVPKGTFDTECRCPSYGTHCAATQRIDDRKCKVQGD</sequence>
<reference evidence="1" key="1">
    <citation type="submission" date="2021-07" db="EMBL/GenBank/DDBJ databases">
        <title>Characterization of violacein-producing bacteria and related species.</title>
        <authorList>
            <person name="Wilson H.S."/>
            <person name="De Leon M.E."/>
        </authorList>
    </citation>
    <scope>NUCLEOTIDE SEQUENCE</scope>
    <source>
        <strain evidence="1">HSC-15S17</strain>
    </source>
</reference>